<sequence length="277" mass="32916">MKRAEQFIKNFQEQVACLKQKRLTPSTLALKGIYLSKRTLTQLKKWNEEKEFEAVTDEVHFFKNLKPVPMSYLIFFTEMRMCELRKPKAGLQFQTSFFKKELKTINKFFYRYSEFSNYMETEQSYLDQQFFSKTPHATELIRPLINYTQFSEFETSHDLLWAKIKAMHKLIDYIKHALENLHKEKFPIEGEQAYNLKWTASKVAMTELVYALYSAQAVNSGKADLKEIAGAFQNIFQIDLGDLYHTYGEIRARKMEHTKFIDHLKIALQQRMYEADE</sequence>
<keyword evidence="2" id="KW-1185">Reference proteome</keyword>
<organism evidence="1 2">
    <name type="scientific">Mesonia maritima</name>
    <dbReference type="NCBI Taxonomy" id="1793873"/>
    <lineage>
        <taxon>Bacteria</taxon>
        <taxon>Pseudomonadati</taxon>
        <taxon>Bacteroidota</taxon>
        <taxon>Flavobacteriia</taxon>
        <taxon>Flavobacteriales</taxon>
        <taxon>Flavobacteriaceae</taxon>
        <taxon>Mesonia</taxon>
    </lineage>
</organism>
<name>A0ABU1KBG7_9FLAO</name>
<dbReference type="Proteomes" id="UP001257659">
    <property type="component" value="Unassembled WGS sequence"/>
</dbReference>
<evidence type="ECO:0000313" key="2">
    <source>
        <dbReference type="Proteomes" id="UP001257659"/>
    </source>
</evidence>
<accession>A0ABU1KBG7</accession>
<gene>
    <name evidence="1" type="ORF">GGR31_002489</name>
</gene>
<reference evidence="1 2" key="1">
    <citation type="submission" date="2023-07" db="EMBL/GenBank/DDBJ databases">
        <title>Genomic Encyclopedia of Type Strains, Phase IV (KMG-IV): sequencing the most valuable type-strain genomes for metagenomic binning, comparative biology and taxonomic classification.</title>
        <authorList>
            <person name="Goeker M."/>
        </authorList>
    </citation>
    <scope>NUCLEOTIDE SEQUENCE [LARGE SCALE GENOMIC DNA]</scope>
    <source>
        <strain evidence="1 2">DSM 102814</strain>
    </source>
</reference>
<dbReference type="EMBL" id="JAVDQA010000008">
    <property type="protein sequence ID" value="MDR6301817.1"/>
    <property type="molecule type" value="Genomic_DNA"/>
</dbReference>
<proteinExistence type="predicted"/>
<protein>
    <recommendedName>
        <fullName evidence="3">RteC protein</fullName>
    </recommendedName>
</protein>
<evidence type="ECO:0000313" key="1">
    <source>
        <dbReference type="EMBL" id="MDR6301817.1"/>
    </source>
</evidence>
<dbReference type="RefSeq" id="WP_309729599.1">
    <property type="nucleotide sequence ID" value="NZ_JAVDQA010000008.1"/>
</dbReference>
<dbReference type="InterPro" id="IPR018534">
    <property type="entry name" value="Tet_reg_excision_RteC"/>
</dbReference>
<evidence type="ECO:0008006" key="3">
    <source>
        <dbReference type="Google" id="ProtNLM"/>
    </source>
</evidence>
<comment type="caution">
    <text evidence="1">The sequence shown here is derived from an EMBL/GenBank/DDBJ whole genome shotgun (WGS) entry which is preliminary data.</text>
</comment>
<dbReference type="Pfam" id="PF09357">
    <property type="entry name" value="RteC"/>
    <property type="match status" value="1"/>
</dbReference>